<evidence type="ECO:0000256" key="12">
    <source>
        <dbReference type="ARBA" id="ARBA00022801"/>
    </source>
</evidence>
<sequence>MDSEQACIEDSLPGIDFESDPFNIKDILCDKELNKNVMKHLSNQDYSLNSALVIDELEAFTNWLKNDIASPRWKKSDWEILRIHYRSKMSLKTLKDPVTFTNWFGEFNLKTDYVKHPHFISIFDDSQSNSRLTRPVVDAFVLGVFGKILNWSKLDNIQLPNECAKWGSYFWELHLISLLLNCTTTKEARYLVSLAECELLITPFTKRTKYIFEYQTRNFGTCIVGLGYCNFITLRRLLDRNTILMLKDTYIARFNTLFTLTYRVDGLYGIKAFESMKTFYRLGDQILKEGGTRAYDSIKLIEPICNNRVANLAQQFRPSIPILNEFEQHIISSVEKAKMTTPSVELLYQKVEAETDVDIILTLYGSFRHWGHPYIDYFTGLEKLYEQVSLDKKIDLKYAELLASDLAFLVIKDQFQTKKWWPVDKEKVPEDHPLKKYIMNNTWPNNSTIVNFGDHWHELPLIKCFDIPDVVDPSIIYSDKSHSLTRSEIKNYLTLHPNSSIPSKKVLSTLLESPSTNWPEFLQRINDFGISIEHLVIGLKEKERELKIGGRFFALMSWEIRDYFVMTEYLIKTHFVPLFDGLTMADDLTTVIGKILRNTEGQGEDGYESVTFADHIDYEKWNNHQRGEANNPTFKVMGQFLGYPNLIQRTHEIFEKSWIYYNRRGDLLGIDDNDNLFNKGQHRVCWNGQAGGLEGLRQKGWSIVNLLILKRESRTVNTDIKVLAQGDNQVICSRYKLRKSRNPDQLYNNLMDISKNNKALMDRIAEGTGKLGLIINHDETMKSTEFLNYGKTCVFRGNIRNLETKRWSRVTCVTNDQLPTMANVLSTTSSNALTVSHFSDSPINSIILYNFYGHFVRIICEKHNPAIRGPLHSILKISEIKYMYDLYYLISSLYLDPSIGGVSGMSLTRFLIRVFPDPITESLTFLKIVHDNTSDAEIKKIMRQLGNPKILPDSEPDISKLLEDPLSLNIPHGIDAVNMIKERIKKSLYLSADKIQNSIVSKAVQHQRDYELSFVNHLREIEPLFPRFLSEYYAATYFGIVDTIIGLFQNSKTIRNQFKGSLQIEYDSIVIRSEVYSLKVLMGIIRRPPTSSQMWNCSASHADHLRSSSWGRYVHGATVPHPAEMLKIPELTRGICGHCNEPFPHYLYLSVLIPKGFKNLKTHKGTCSAYLGSSTLESTSILQHWEKETKVPLLRRAANLRNSIGWFIQPGSALAQSILNNLRSLTGEDWGEHIREFKRTGSALHRFSCSRQSSGGYAAQNPSKLTRMISTTNSFADLGNVNYDFMYQSCLLHGLMAVGELHHGIENQGFYHIHINCKDCVRPIEEITLNCQVAYNHEEVYTDLEKWKPEGSSWGSKTPIIEVPQGNWEILSEADKSYHIGIIQGFIFGDSIWGRISKASDPALFPLSLAKKVVPVTYMEGLLTGIIRSSVLSITHQRLMEIRDKYHSLIIGNACLVIYELIKNPNILNIWREESFQKLFASVSHRLSPSYPMIELDIGYSGSNYLIHLLVLHGPKFLKSKHEPRDSKIWIFSDTYRFEIVALLAIAEECWRLLLNAKLNKETRNQLKNLREAGSWIRTLNETKIDHIQIISRFLTPIIYTNQEVRHAAKKLFQEEVQVEKPSLNWRLYYRSEVQAIAVEFSPFKSAFPDPMLMKFRYQNPLISGLRLAQLATGSHYKMSGILEYLSIRPRAAICAGDGSGGLTALLIRTYPFCRVIFNSLCDYKDVRLKGNSPSPPSAILHASGNPEQCLNFRTNWQNPNDLSQEETWEYFGSIIAQNSLIIDLIVLDMEVSDEELMDQIEIYSLKYLLKIGAVGCVLIFKTYLTRIFGREENLLTRVKGLFSRVEVLTTSISSSQTAEVYIIISNPIQVGKETGIHPNLDSLWTEVQNFPLFKTPVSEFKRALELDKKDLLRGVPHYLKPNPVLELLGILEKLGIRSDLCHRYADTFGNKPPNPYIPFHLLMLSIHGLVPYTTGFREKSGPPSDGVVLRLSALISGFFIWMGLKLKNFPITKLGQKLIDEHVPFSYESIKQNNLYFHSFSLYERRKVTKILQLDSEMALIGNVIRVLQLNFSKATRFPNVKHINSYCEKFNKAITYSWFGKTTGLIKILRLEKDILLEKDHQVKQVSLISADHVGLSKELTYRD</sequence>
<keyword evidence="30" id="KW-1185">Reference proteome</keyword>
<evidence type="ECO:0000259" key="28">
    <source>
        <dbReference type="PROSITE" id="PS51590"/>
    </source>
</evidence>
<keyword evidence="17" id="KW-1035">Host cytoplasm</keyword>
<dbReference type="InterPro" id="IPR025786">
    <property type="entry name" value="Mononega_L_MeTrfase"/>
</dbReference>
<dbReference type="GO" id="GO:0016787">
    <property type="term" value="F:hydrolase activity"/>
    <property type="evidence" value="ECO:0007669"/>
    <property type="project" value="UniProtKB-KW"/>
</dbReference>
<feature type="domain" description="Mononegavirus-type SAM-dependent 2'-O-MTase" evidence="28">
    <location>
        <begin position="1667"/>
        <end position="1864"/>
    </location>
</feature>
<evidence type="ECO:0000256" key="11">
    <source>
        <dbReference type="ARBA" id="ARBA00022741"/>
    </source>
</evidence>
<dbReference type="GO" id="GO:0004482">
    <property type="term" value="F:mRNA 5'-cap (guanine-N7-)-methyltransferase activity"/>
    <property type="evidence" value="ECO:0007669"/>
    <property type="project" value="InterPro"/>
</dbReference>
<dbReference type="InterPro" id="IPR014023">
    <property type="entry name" value="Mononeg_RNA_pol_cat"/>
</dbReference>
<keyword evidence="11" id="KW-0547">Nucleotide-binding</keyword>
<evidence type="ECO:0000256" key="3">
    <source>
        <dbReference type="ARBA" id="ARBA00012494"/>
    </source>
</evidence>
<gene>
    <name evidence="29" type="primary">L</name>
</gene>
<organism evidence="29 30">
    <name type="scientific">Wuhan Louse Fly Virus 10</name>
    <dbReference type="NCBI Taxonomy" id="1608114"/>
    <lineage>
        <taxon>Viruses</taxon>
        <taxon>Riboviria</taxon>
        <taxon>Orthornavirae</taxon>
        <taxon>Negarnaviricota</taxon>
        <taxon>Haploviricotina</taxon>
        <taxon>Monjiviricetes</taxon>
        <taxon>Mononegavirales</taxon>
        <taxon>Rhabdoviridae</taxon>
        <taxon>Alpharhabdovirinae</taxon>
        <taxon>Sigmavirus</taxon>
        <taxon>Sigmavirus lousefly</taxon>
    </lineage>
</organism>
<keyword evidence="12" id="KW-0378">Hydrolase</keyword>
<evidence type="ECO:0000256" key="21">
    <source>
        <dbReference type="ARBA" id="ARBA00026099"/>
    </source>
</evidence>
<proteinExistence type="predicted"/>
<keyword evidence="7" id="KW-0507">mRNA processing</keyword>
<reference evidence="29 30" key="1">
    <citation type="journal article" date="2015" name="Elife">
        <title>Unprecedented genomic diversity of RNA viruses in arthropods reveals the ancestry of negative-sense RNA viruses.</title>
        <authorList>
            <person name="Li C.X."/>
            <person name="Shi M."/>
            <person name="Tian J.H."/>
            <person name="Lin X.D."/>
            <person name="Kang Y.J."/>
            <person name="Chen L.J."/>
            <person name="Qin X.C."/>
            <person name="Xu J."/>
            <person name="Holmes E.C."/>
            <person name="Zhang Y.Z."/>
        </authorList>
    </citation>
    <scope>NUCLEOTIDE SEQUENCE [LARGE SCALE GENOMIC DNA]</scope>
    <source>
        <strain evidence="29 30">BFJSC-8</strain>
    </source>
</reference>
<evidence type="ECO:0000313" key="30">
    <source>
        <dbReference type="Proteomes" id="UP000203306"/>
    </source>
</evidence>
<evidence type="ECO:0000313" key="29">
    <source>
        <dbReference type="EMBL" id="AJG39212.1"/>
    </source>
</evidence>
<dbReference type="Pfam" id="PF21080">
    <property type="entry name" value="Methyltrans_Mon_1st"/>
    <property type="match status" value="1"/>
</dbReference>
<evidence type="ECO:0000256" key="4">
    <source>
        <dbReference type="ARBA" id="ARBA00012582"/>
    </source>
</evidence>
<keyword evidence="15" id="KW-0693">Viral RNA replication</keyword>
<dbReference type="GO" id="GO:0003968">
    <property type="term" value="F:RNA-directed RNA polymerase activity"/>
    <property type="evidence" value="ECO:0007669"/>
    <property type="project" value="UniProtKB-KW"/>
</dbReference>
<dbReference type="KEGG" id="vg:29122864"/>
<evidence type="ECO:0000256" key="2">
    <source>
        <dbReference type="ARBA" id="ARBA00004328"/>
    </source>
</evidence>
<dbReference type="PROSITE" id="PS50526">
    <property type="entry name" value="RDRP_SSRNA_NEG_NONSEG"/>
    <property type="match status" value="1"/>
</dbReference>
<evidence type="ECO:0000256" key="22">
    <source>
        <dbReference type="ARBA" id="ARBA00030436"/>
    </source>
</evidence>
<protein>
    <recommendedName>
        <fullName evidence="23">Replicase</fullName>
        <ecNumber evidence="21">2.1.1.375</ecNumber>
        <ecNumber evidence="3">2.7.7.48</ecNumber>
        <ecNumber evidence="4">2.7.7.88</ecNumber>
    </recommendedName>
    <alternativeName>
        <fullName evidence="22">Transcriptase</fullName>
    </alternativeName>
</protein>
<evidence type="ECO:0000256" key="14">
    <source>
        <dbReference type="ARBA" id="ARBA00022844"/>
    </source>
</evidence>
<dbReference type="InterPro" id="IPR048397">
    <property type="entry name" value="Methyltrans_Mon_CD"/>
</dbReference>
<dbReference type="EMBL" id="KM817657">
    <property type="protein sequence ID" value="AJG39212.1"/>
    <property type="molecule type" value="Viral_cRNA"/>
</dbReference>
<evidence type="ECO:0000256" key="17">
    <source>
        <dbReference type="ARBA" id="ARBA00023200"/>
    </source>
</evidence>
<keyword evidence="8" id="KW-0808">Transferase</keyword>
<evidence type="ECO:0000256" key="23">
    <source>
        <dbReference type="ARBA" id="ARBA00031012"/>
    </source>
</evidence>
<comment type="catalytic activity">
    <reaction evidence="20">
        <text>a 5'-end (5'-triphosphoguanosine)-(2'-O-methyladenylyl)-adenylyl-cytidylyl-adenosine in mRNA + S-adenosyl-L-methionine = a 5'-end (N(7)-methyl 5'-triphosphoguanosine)-(2'-O-methyladenylyl)-adenylyl-cytidylyl-adenosine in mRNA + S-adenosyl-L-homocysteine</text>
        <dbReference type="Rhea" id="RHEA:65440"/>
        <dbReference type="Rhea" id="RHEA-COMP:16798"/>
        <dbReference type="Rhea" id="RHEA-COMP:16801"/>
        <dbReference type="ChEBI" id="CHEBI:57856"/>
        <dbReference type="ChEBI" id="CHEBI:59789"/>
        <dbReference type="ChEBI" id="CHEBI:156482"/>
        <dbReference type="ChEBI" id="CHEBI:156483"/>
    </reaction>
</comment>
<dbReference type="InterPro" id="IPR039530">
    <property type="entry name" value="L_methyltransferase_rhabdo"/>
</dbReference>
<comment type="catalytic activity">
    <reaction evidence="25">
        <text>a 5'-end (5'-triphosphoguanosine)-adenylyl-adenylyl-cytidylyl-adenosine in mRNA + 2 S-adenosyl-L-methionine = a 5'-end (N(7)-methyl 5'-triphosphoguanosine)-(2'-O-methyladenylyl)-adenylyl-cytidylyl-adenosine in mRNA + 2 S-adenosyl-L-homocysteine + H(+)</text>
        <dbReference type="Rhea" id="RHEA:65376"/>
        <dbReference type="Rhea" id="RHEA-COMP:16797"/>
        <dbReference type="Rhea" id="RHEA-COMP:16798"/>
        <dbReference type="ChEBI" id="CHEBI:15378"/>
        <dbReference type="ChEBI" id="CHEBI:57856"/>
        <dbReference type="ChEBI" id="CHEBI:59789"/>
        <dbReference type="ChEBI" id="CHEBI:156483"/>
        <dbReference type="ChEBI" id="CHEBI:156484"/>
        <dbReference type="EC" id="2.1.1.375"/>
    </reaction>
</comment>
<comment type="catalytic activity">
    <reaction evidence="19">
        <text>a 5'-end triphospho-adenylyl-adenylyl-cytidylyl-adenosine in mRNA + GDP + H(+) = a 5'-end (5'-triphosphoguanosine)-adenylyl-adenylyl-cytidylyl-adenosine in mRNA + diphosphate</text>
        <dbReference type="Rhea" id="RHEA:65436"/>
        <dbReference type="Rhea" id="RHEA-COMP:16797"/>
        <dbReference type="Rhea" id="RHEA-COMP:16799"/>
        <dbReference type="ChEBI" id="CHEBI:15378"/>
        <dbReference type="ChEBI" id="CHEBI:33019"/>
        <dbReference type="ChEBI" id="CHEBI:58189"/>
        <dbReference type="ChEBI" id="CHEBI:156484"/>
        <dbReference type="ChEBI" id="CHEBI:156503"/>
        <dbReference type="EC" id="2.7.7.88"/>
    </reaction>
</comment>
<dbReference type="InterPro" id="IPR039736">
    <property type="entry name" value="L_poly_C"/>
</dbReference>
<keyword evidence="9" id="KW-0949">S-adenosyl-L-methionine</keyword>
<keyword evidence="10" id="KW-0548">Nucleotidyltransferase</keyword>
<evidence type="ECO:0000256" key="15">
    <source>
        <dbReference type="ARBA" id="ARBA00022953"/>
    </source>
</evidence>
<evidence type="ECO:0000256" key="18">
    <source>
        <dbReference type="ARBA" id="ARBA00023268"/>
    </source>
</evidence>
<evidence type="ECO:0000256" key="20">
    <source>
        <dbReference type="ARBA" id="ARBA00024499"/>
    </source>
</evidence>
<keyword evidence="13" id="KW-0067">ATP-binding</keyword>
<evidence type="ECO:0000256" key="26">
    <source>
        <dbReference type="ARBA" id="ARBA00048548"/>
    </source>
</evidence>
<evidence type="ECO:0000256" key="10">
    <source>
        <dbReference type="ARBA" id="ARBA00022695"/>
    </source>
</evidence>
<dbReference type="Pfam" id="PF14314">
    <property type="entry name" value="Methyltrans_Mon_2nd"/>
    <property type="match status" value="1"/>
</dbReference>
<comment type="catalytic activity">
    <reaction evidence="24">
        <text>a 5'-end (5'-triphosphoguanosine)-adenylyl-adenylyl-cytidylyl-adenosine in mRNA + S-adenosyl-L-methionine = a 5'-end (5'-triphosphoguanosine)-(2'-O-methyladenylyl)-adenylyl-cytidylyl-adenosine in mRNA + S-adenosyl-L-homocysteine + H(+)</text>
        <dbReference type="Rhea" id="RHEA:65380"/>
        <dbReference type="Rhea" id="RHEA-COMP:16797"/>
        <dbReference type="Rhea" id="RHEA-COMP:16801"/>
        <dbReference type="ChEBI" id="CHEBI:15378"/>
        <dbReference type="ChEBI" id="CHEBI:57856"/>
        <dbReference type="ChEBI" id="CHEBI:59789"/>
        <dbReference type="ChEBI" id="CHEBI:156482"/>
        <dbReference type="ChEBI" id="CHEBI:156484"/>
    </reaction>
</comment>
<evidence type="ECO:0000256" key="1">
    <source>
        <dbReference type="ARBA" id="ARBA00004192"/>
    </source>
</evidence>
<keyword evidence="18" id="KW-0511">Multifunctional enzyme</keyword>
<dbReference type="GO" id="GO:0005524">
    <property type="term" value="F:ATP binding"/>
    <property type="evidence" value="ECO:0007669"/>
    <property type="project" value="UniProtKB-KW"/>
</dbReference>
<evidence type="ECO:0000256" key="16">
    <source>
        <dbReference type="ARBA" id="ARBA00023042"/>
    </source>
</evidence>
<keyword evidence="5 29" id="KW-0696">RNA-directed RNA polymerase</keyword>
<evidence type="ECO:0000256" key="5">
    <source>
        <dbReference type="ARBA" id="ARBA00022484"/>
    </source>
</evidence>
<dbReference type="EC" id="2.7.7.88" evidence="4"/>
<comment type="subcellular location">
    <subcellularLocation>
        <location evidence="1">Host cytoplasm</location>
    </subcellularLocation>
    <subcellularLocation>
        <location evidence="2">Virion</location>
    </subcellularLocation>
</comment>
<dbReference type="GeneID" id="29122864"/>
<evidence type="ECO:0000259" key="27">
    <source>
        <dbReference type="PROSITE" id="PS50526"/>
    </source>
</evidence>
<accession>A0A0B5KTQ6</accession>
<evidence type="ECO:0000256" key="7">
    <source>
        <dbReference type="ARBA" id="ARBA00022664"/>
    </source>
</evidence>
<dbReference type="Pfam" id="PF14318">
    <property type="entry name" value="Mononeg_mRNAcap"/>
    <property type="match status" value="1"/>
</dbReference>
<evidence type="ECO:0000256" key="9">
    <source>
        <dbReference type="ARBA" id="ARBA00022691"/>
    </source>
</evidence>
<dbReference type="RefSeq" id="YP_009302018.1">
    <property type="nucleotide sequence ID" value="NC_031240.1"/>
</dbReference>
<evidence type="ECO:0000256" key="6">
    <source>
        <dbReference type="ARBA" id="ARBA00022603"/>
    </source>
</evidence>
<evidence type="ECO:0000256" key="8">
    <source>
        <dbReference type="ARBA" id="ARBA00022679"/>
    </source>
</evidence>
<dbReference type="InterPro" id="IPR026890">
    <property type="entry name" value="Mononeg_mRNAcap"/>
</dbReference>
<keyword evidence="6" id="KW-0489">Methyltransferase</keyword>
<dbReference type="NCBIfam" id="TIGR04198">
    <property type="entry name" value="paramyx_RNAcap"/>
    <property type="match status" value="1"/>
</dbReference>
<dbReference type="GO" id="GO:0044423">
    <property type="term" value="C:virion component"/>
    <property type="evidence" value="ECO:0007669"/>
    <property type="project" value="UniProtKB-KW"/>
</dbReference>
<evidence type="ECO:0000256" key="19">
    <source>
        <dbReference type="ARBA" id="ARBA00024494"/>
    </source>
</evidence>
<keyword evidence="14" id="KW-0946">Virion</keyword>
<dbReference type="EC" id="2.1.1.375" evidence="21"/>
<comment type="catalytic activity">
    <reaction evidence="26">
        <text>GTP + H2O = GDP + phosphate + H(+)</text>
        <dbReference type="Rhea" id="RHEA:19669"/>
        <dbReference type="ChEBI" id="CHEBI:15377"/>
        <dbReference type="ChEBI" id="CHEBI:15378"/>
        <dbReference type="ChEBI" id="CHEBI:37565"/>
        <dbReference type="ChEBI" id="CHEBI:43474"/>
        <dbReference type="ChEBI" id="CHEBI:58189"/>
    </reaction>
</comment>
<dbReference type="EC" id="2.7.7.48" evidence="3"/>
<dbReference type="Pfam" id="PF00946">
    <property type="entry name" value="Mononeg_RNA_pol"/>
    <property type="match status" value="1"/>
</dbReference>
<keyword evidence="16" id="KW-0506">mRNA capping</keyword>
<dbReference type="GO" id="GO:0030430">
    <property type="term" value="C:host cell cytoplasm"/>
    <property type="evidence" value="ECO:0007669"/>
    <property type="project" value="UniProtKB-SubCell"/>
</dbReference>
<name>A0A0B5KTQ6_9RHAB</name>
<evidence type="ECO:0000256" key="24">
    <source>
        <dbReference type="ARBA" id="ARBA00047332"/>
    </source>
</evidence>
<evidence type="ECO:0000256" key="13">
    <source>
        <dbReference type="ARBA" id="ARBA00022840"/>
    </source>
</evidence>
<dbReference type="PROSITE" id="PS51590">
    <property type="entry name" value="SAM_MT_MNV_L"/>
    <property type="match status" value="1"/>
</dbReference>
<evidence type="ECO:0000256" key="25">
    <source>
        <dbReference type="ARBA" id="ARBA00047370"/>
    </source>
</evidence>
<dbReference type="Proteomes" id="UP000203306">
    <property type="component" value="Segment"/>
</dbReference>
<feature type="domain" description="RdRp catalytic" evidence="27">
    <location>
        <begin position="610"/>
        <end position="797"/>
    </location>
</feature>